<dbReference type="InterPro" id="IPR039426">
    <property type="entry name" value="TonB-dep_rcpt-like"/>
</dbReference>
<feature type="domain" description="TonB-dependent receptor-like beta-barrel" evidence="17">
    <location>
        <begin position="269"/>
        <end position="699"/>
    </location>
</feature>
<keyword evidence="6 14" id="KW-0812">Transmembrane</keyword>
<evidence type="ECO:0000259" key="18">
    <source>
        <dbReference type="Pfam" id="PF07715"/>
    </source>
</evidence>
<evidence type="ECO:0000256" key="8">
    <source>
        <dbReference type="ARBA" id="ARBA00023004"/>
    </source>
</evidence>
<evidence type="ECO:0000256" key="15">
    <source>
        <dbReference type="RuleBase" id="RU003357"/>
    </source>
</evidence>
<keyword evidence="7 16" id="KW-0732">Signal</keyword>
<evidence type="ECO:0000256" key="11">
    <source>
        <dbReference type="ARBA" id="ARBA00023136"/>
    </source>
</evidence>
<dbReference type="Proteomes" id="UP001163714">
    <property type="component" value="Unassembled WGS sequence"/>
</dbReference>
<accession>A0ABT3IAM6</accession>
<keyword evidence="12 19" id="KW-0675">Receptor</keyword>
<protein>
    <submittedName>
        <fullName evidence="19">TonB-dependent receptor</fullName>
    </submittedName>
</protein>
<evidence type="ECO:0000256" key="13">
    <source>
        <dbReference type="ARBA" id="ARBA00023237"/>
    </source>
</evidence>
<dbReference type="SUPFAM" id="SSF56935">
    <property type="entry name" value="Porins"/>
    <property type="match status" value="1"/>
</dbReference>
<evidence type="ECO:0000256" key="1">
    <source>
        <dbReference type="ARBA" id="ARBA00004571"/>
    </source>
</evidence>
<keyword evidence="4 14" id="KW-1134">Transmembrane beta strand</keyword>
<dbReference type="PANTHER" id="PTHR32552">
    <property type="entry name" value="FERRICHROME IRON RECEPTOR-RELATED"/>
    <property type="match status" value="1"/>
</dbReference>
<evidence type="ECO:0000256" key="16">
    <source>
        <dbReference type="SAM" id="SignalP"/>
    </source>
</evidence>
<sequence length="729" mass="81637">MLTKLSAVAIAVTTGLLSYSVHFTVQAEQSTSLQVTPDHAAAKNIERIEVTGRQFNHYKVGTATGAMRGNIDLMDTPQSVAIIPDFVTDEQLAKNLSEVLVNDSSVTAGSEKWNRQVFSLRGFELDSGAGYLINGHQQWSHYVQPIETLQQVEVLKGPSSMLYGQSGPGGLINMVTKKPTYDTEIELGFDTDEHGSTRFQADAGGSINDAQTLRYRAVLVKQDSQYWRNYANTMGVDETHQERDRWLGFINLEYDITDDLLLSLKYDHTQDKTGIDRGGWLNSAGELIGGRDLIWDMPWAFTDNTITNKGGDLTYHINDNIQLKTGYNHQQFNRQRLDTSPNLCGKDSNKQNVCYDDPLTQGYFISPFDRYDDWQHETAYMDFTSQFSTAGIEHQLLLGGNLLKYYYGQLKDSGPKNQHVMPGVPVVNPGLDYHRDTTKYESDYKHYGFYLQDLISFNDSWQALVGTRYDEQKKDGEGNNSYAISPKFGLIYSPIQNASIYVNYSQSFSPQGMVNNEDDINNKMDLEPEYGTQYELGTKWELFDGSLLLTGAIFDITVSNVTVQQTLVTPVNGKTYITTQEGEQRHKGAEIGAQGQVADKWFVTGSMMYLNAEYSRPASDSLNGKTPIDAPEFSANLWTRYEMTENFALNFGATYVGERYADSQNTITKDDYITADVGAAYTMPIMGSDVSLRMNIRNLFDKDYLGGGGITDVTVGQGRNINLALEAQF</sequence>
<evidence type="ECO:0000256" key="6">
    <source>
        <dbReference type="ARBA" id="ARBA00022692"/>
    </source>
</evidence>
<evidence type="ECO:0000256" key="14">
    <source>
        <dbReference type="PROSITE-ProRule" id="PRU01360"/>
    </source>
</evidence>
<dbReference type="RefSeq" id="WP_264726731.1">
    <property type="nucleotide sequence ID" value="NZ_JAPDMX010000026.1"/>
</dbReference>
<comment type="subcellular location">
    <subcellularLocation>
        <location evidence="1 14">Cell outer membrane</location>
        <topology evidence="1 14">Multi-pass membrane protein</topology>
    </subcellularLocation>
</comment>
<dbReference type="Gene3D" id="2.40.170.20">
    <property type="entry name" value="TonB-dependent receptor, beta-barrel domain"/>
    <property type="match status" value="1"/>
</dbReference>
<proteinExistence type="inferred from homology"/>
<keyword evidence="13 14" id="KW-0998">Cell outer membrane</keyword>
<keyword evidence="10 15" id="KW-0798">TonB box</keyword>
<evidence type="ECO:0000313" key="20">
    <source>
        <dbReference type="Proteomes" id="UP001163714"/>
    </source>
</evidence>
<evidence type="ECO:0000256" key="2">
    <source>
        <dbReference type="ARBA" id="ARBA00009810"/>
    </source>
</evidence>
<dbReference type="Pfam" id="PF07715">
    <property type="entry name" value="Plug"/>
    <property type="match status" value="1"/>
</dbReference>
<keyword evidence="3 14" id="KW-0813">Transport</keyword>
<comment type="caution">
    <text evidence="19">The sequence shown here is derived from an EMBL/GenBank/DDBJ whole genome shotgun (WGS) entry which is preliminary data.</text>
</comment>
<keyword evidence="8" id="KW-0408">Iron</keyword>
<dbReference type="InterPro" id="IPR010105">
    <property type="entry name" value="TonB_sidphr_rcpt"/>
</dbReference>
<dbReference type="CDD" id="cd01347">
    <property type="entry name" value="ligand_gated_channel"/>
    <property type="match status" value="1"/>
</dbReference>
<name>A0ABT3IAM6_9GAMM</name>
<evidence type="ECO:0000256" key="10">
    <source>
        <dbReference type="ARBA" id="ARBA00023077"/>
    </source>
</evidence>
<comment type="similarity">
    <text evidence="2 14 15">Belongs to the TonB-dependent receptor family.</text>
</comment>
<organism evidence="19 20">
    <name type="scientific">Shewanella subflava</name>
    <dbReference type="NCBI Taxonomy" id="2986476"/>
    <lineage>
        <taxon>Bacteria</taxon>
        <taxon>Pseudomonadati</taxon>
        <taxon>Pseudomonadota</taxon>
        <taxon>Gammaproteobacteria</taxon>
        <taxon>Alteromonadales</taxon>
        <taxon>Shewanellaceae</taxon>
        <taxon>Shewanella</taxon>
    </lineage>
</organism>
<keyword evidence="5" id="KW-0410">Iron transport</keyword>
<evidence type="ECO:0000256" key="7">
    <source>
        <dbReference type="ARBA" id="ARBA00022729"/>
    </source>
</evidence>
<dbReference type="PANTHER" id="PTHR32552:SF68">
    <property type="entry name" value="FERRICHROME OUTER MEMBRANE TRANSPORTER_PHAGE RECEPTOR"/>
    <property type="match status" value="1"/>
</dbReference>
<dbReference type="InterPro" id="IPR000531">
    <property type="entry name" value="Beta-barrel_TonB"/>
</dbReference>
<evidence type="ECO:0000256" key="5">
    <source>
        <dbReference type="ARBA" id="ARBA00022496"/>
    </source>
</evidence>
<feature type="domain" description="TonB-dependent receptor plug" evidence="18">
    <location>
        <begin position="73"/>
        <end position="170"/>
    </location>
</feature>
<gene>
    <name evidence="19" type="ORF">OHT75_11490</name>
</gene>
<evidence type="ECO:0000256" key="3">
    <source>
        <dbReference type="ARBA" id="ARBA00022448"/>
    </source>
</evidence>
<dbReference type="NCBIfam" id="TIGR01783">
    <property type="entry name" value="TonB-siderophor"/>
    <property type="match status" value="1"/>
</dbReference>
<dbReference type="InterPro" id="IPR036942">
    <property type="entry name" value="Beta-barrel_TonB_sf"/>
</dbReference>
<keyword evidence="11 14" id="KW-0472">Membrane</keyword>
<dbReference type="PROSITE" id="PS52016">
    <property type="entry name" value="TONB_DEPENDENT_REC_3"/>
    <property type="match status" value="1"/>
</dbReference>
<evidence type="ECO:0000313" key="19">
    <source>
        <dbReference type="EMBL" id="MCW3173103.1"/>
    </source>
</evidence>
<dbReference type="InterPro" id="IPR012910">
    <property type="entry name" value="Plug_dom"/>
</dbReference>
<keyword evidence="20" id="KW-1185">Reference proteome</keyword>
<dbReference type="InterPro" id="IPR037066">
    <property type="entry name" value="Plug_dom_sf"/>
</dbReference>
<feature type="chain" id="PRO_5045525477" evidence="16">
    <location>
        <begin position="28"/>
        <end position="729"/>
    </location>
</feature>
<dbReference type="Pfam" id="PF00593">
    <property type="entry name" value="TonB_dep_Rec_b-barrel"/>
    <property type="match status" value="1"/>
</dbReference>
<feature type="signal peptide" evidence="16">
    <location>
        <begin position="1"/>
        <end position="27"/>
    </location>
</feature>
<evidence type="ECO:0000259" key="17">
    <source>
        <dbReference type="Pfam" id="PF00593"/>
    </source>
</evidence>
<dbReference type="EMBL" id="JAPDMX010000026">
    <property type="protein sequence ID" value="MCW3173103.1"/>
    <property type="molecule type" value="Genomic_DNA"/>
</dbReference>
<evidence type="ECO:0000256" key="4">
    <source>
        <dbReference type="ARBA" id="ARBA00022452"/>
    </source>
</evidence>
<keyword evidence="9" id="KW-0406">Ion transport</keyword>
<evidence type="ECO:0000256" key="9">
    <source>
        <dbReference type="ARBA" id="ARBA00023065"/>
    </source>
</evidence>
<dbReference type="Gene3D" id="2.170.130.10">
    <property type="entry name" value="TonB-dependent receptor, plug domain"/>
    <property type="match status" value="1"/>
</dbReference>
<evidence type="ECO:0000256" key="12">
    <source>
        <dbReference type="ARBA" id="ARBA00023170"/>
    </source>
</evidence>
<reference evidence="19" key="1">
    <citation type="submission" date="2022-10" db="EMBL/GenBank/DDBJ databases">
        <title>Shewanella flava sp. nov, isolated from the estuary of the Fenhe River into the Yellow River.</title>
        <authorList>
            <person name="Li Y."/>
        </authorList>
    </citation>
    <scope>NUCLEOTIDE SEQUENCE</scope>
    <source>
        <strain evidence="19">FYR11-62</strain>
    </source>
</reference>